<accession>A0A450SU24</accession>
<protein>
    <submittedName>
        <fullName evidence="1">Uncharacterized protein</fullName>
    </submittedName>
</protein>
<reference evidence="1" key="1">
    <citation type="submission" date="2019-02" db="EMBL/GenBank/DDBJ databases">
        <authorList>
            <person name="Gruber-Vodicka R. H."/>
            <person name="Seah K. B. B."/>
        </authorList>
    </citation>
    <scope>NUCLEOTIDE SEQUENCE</scope>
    <source>
        <strain evidence="1">BECK_DK161</strain>
    </source>
</reference>
<name>A0A450SU24_9GAMM</name>
<dbReference type="EMBL" id="CAADEY010000060">
    <property type="protein sequence ID" value="VFJ57500.1"/>
    <property type="molecule type" value="Genomic_DNA"/>
</dbReference>
<dbReference type="AlphaFoldDB" id="A0A450SU24"/>
<evidence type="ECO:0000313" key="1">
    <source>
        <dbReference type="EMBL" id="VFJ57500.1"/>
    </source>
</evidence>
<organism evidence="1">
    <name type="scientific">Candidatus Kentrum sp. DK</name>
    <dbReference type="NCBI Taxonomy" id="2126562"/>
    <lineage>
        <taxon>Bacteria</taxon>
        <taxon>Pseudomonadati</taxon>
        <taxon>Pseudomonadota</taxon>
        <taxon>Gammaproteobacteria</taxon>
        <taxon>Candidatus Kentrum</taxon>
    </lineage>
</organism>
<gene>
    <name evidence="1" type="ORF">BECKDK2373C_GA0170839_10606</name>
</gene>
<proteinExistence type="predicted"/>
<sequence>MVQGSGNLGFSIVDKRNQRNRIMRIAGIDADHNEVIIVMGKNKKPGKTRTVADRFEDHREWRNALGAARVSRVGLEATAVRHFDRVVAFSASNGAAPMAIGPNDARGHARQG</sequence>